<dbReference type="AlphaFoldDB" id="B0VFJ9"/>
<dbReference type="STRING" id="459349.CLOAM1487"/>
<dbReference type="GO" id="GO:0008641">
    <property type="term" value="F:ubiquitin-like modifier activating enzyme activity"/>
    <property type="evidence" value="ECO:0007669"/>
    <property type="project" value="InterPro"/>
</dbReference>
<dbReference type="OrthoDB" id="9804286at2"/>
<dbReference type="EMBL" id="CU466930">
    <property type="protein sequence ID" value="CAO81337.1"/>
    <property type="molecule type" value="Genomic_DNA"/>
</dbReference>
<dbReference type="InterPro" id="IPR035985">
    <property type="entry name" value="Ubiquitin-activating_enz"/>
</dbReference>
<dbReference type="PANTHER" id="PTHR43267:SF3">
    <property type="entry name" value="THIF PROTEIN"/>
    <property type="match status" value="1"/>
</dbReference>
<dbReference type="HOGENOM" id="CLU_013325_10_4_0"/>
<sequence>MISREEYFSKRDPSAFPLWQKATVGIAGAGGLGSNIAFSLARAGIGTLIIADYDIVTLENLNRQQYTIAQIGKLKVEALAENIQSFNPFINLVLHPVKITPANFNAIFGTADLLLEALDEAEQKEMLISCWTSNYPNKHLIVASGLAGYGKNESIHTEHYGFLHLVGDMKSELNAEISPVATRVAVVANMQANLALELLAETKGM</sequence>
<dbReference type="RefSeq" id="WP_015425195.1">
    <property type="nucleotide sequence ID" value="NC_020449.1"/>
</dbReference>
<dbReference type="Gene3D" id="3.40.50.720">
    <property type="entry name" value="NAD(P)-binding Rossmann-like Domain"/>
    <property type="match status" value="1"/>
</dbReference>
<dbReference type="GO" id="GO:0061504">
    <property type="term" value="P:cyclic threonylcarbamoyladenosine biosynthetic process"/>
    <property type="evidence" value="ECO:0007669"/>
    <property type="project" value="TreeGrafter"/>
</dbReference>
<keyword evidence="3" id="KW-1185">Reference proteome</keyword>
<dbReference type="GO" id="GO:0061503">
    <property type="term" value="F:tRNA threonylcarbamoyladenosine dehydratase"/>
    <property type="evidence" value="ECO:0007669"/>
    <property type="project" value="TreeGrafter"/>
</dbReference>
<protein>
    <recommendedName>
        <fullName evidence="1">THIF-type NAD/FAD binding fold domain-containing protein</fullName>
    </recommendedName>
</protein>
<name>B0VFJ9_CLOAI</name>
<accession>B0VFJ9</accession>
<reference evidence="2 3" key="1">
    <citation type="journal article" date="2008" name="J. Bacteriol.">
        <title>'Candidatus Cloacamonas acidaminovorans': genome sequence reconstruction provides a first glimpse of a new bacterial division.</title>
        <authorList>
            <person name="Pelletier E."/>
            <person name="Kreimeyer A."/>
            <person name="Bocs S."/>
            <person name="Rouy Z."/>
            <person name="Gyapay G."/>
            <person name="Chouari R."/>
            <person name="Riviere D."/>
            <person name="Ganesan A."/>
            <person name="Daegelen P."/>
            <person name="Sghir A."/>
            <person name="Cohen G.N."/>
            <person name="Medigue C."/>
            <person name="Weissenbach J."/>
            <person name="Le Paslier D."/>
        </authorList>
    </citation>
    <scope>NUCLEOTIDE SEQUENCE [LARGE SCALE GENOMIC DNA]</scope>
    <source>
        <strain evidence="3">Evry</strain>
    </source>
</reference>
<dbReference type="eggNOG" id="COG0476">
    <property type="taxonomic scope" value="Bacteria"/>
</dbReference>
<dbReference type="SUPFAM" id="SSF69572">
    <property type="entry name" value="Activating enzymes of the ubiquitin-like proteins"/>
    <property type="match status" value="1"/>
</dbReference>
<dbReference type="InterPro" id="IPR000594">
    <property type="entry name" value="ThiF_NAD_FAD-bd"/>
</dbReference>
<proteinExistence type="predicted"/>
<evidence type="ECO:0000313" key="2">
    <source>
        <dbReference type="EMBL" id="CAO81337.1"/>
    </source>
</evidence>
<dbReference type="NCBIfam" id="TIGR02354">
    <property type="entry name" value="thiF_fam2"/>
    <property type="match status" value="1"/>
</dbReference>
<dbReference type="Proteomes" id="UP000002019">
    <property type="component" value="Chromosome"/>
</dbReference>
<evidence type="ECO:0000313" key="3">
    <source>
        <dbReference type="Proteomes" id="UP000002019"/>
    </source>
</evidence>
<dbReference type="NCBIfam" id="NF006395">
    <property type="entry name" value="PRK08644.1"/>
    <property type="match status" value="1"/>
</dbReference>
<dbReference type="KEGG" id="caci:CLOAM1487"/>
<organism evidence="2 3">
    <name type="scientific">Cloacimonas acidaminovorans (strain Evry)</name>
    <dbReference type="NCBI Taxonomy" id="459349"/>
    <lineage>
        <taxon>Bacteria</taxon>
        <taxon>Pseudomonadati</taxon>
        <taxon>Candidatus Cloacimonadota</taxon>
        <taxon>Candidatus Cloacimonadia</taxon>
        <taxon>Candidatus Cloacimonadales</taxon>
        <taxon>Candidatus Cloacimonadaceae</taxon>
        <taxon>Candidatus Cloacimonas</taxon>
    </lineage>
</organism>
<dbReference type="InterPro" id="IPR012729">
    <property type="entry name" value="ThiF_fam2"/>
</dbReference>
<dbReference type="PANTHER" id="PTHR43267">
    <property type="entry name" value="TRNA THREONYLCARBAMOYLADENOSINE DEHYDRATASE"/>
    <property type="match status" value="1"/>
</dbReference>
<feature type="domain" description="THIF-type NAD/FAD binding fold" evidence="1">
    <location>
        <begin position="20"/>
        <end position="201"/>
    </location>
</feature>
<dbReference type="InterPro" id="IPR045886">
    <property type="entry name" value="ThiF/MoeB/HesA"/>
</dbReference>
<evidence type="ECO:0000259" key="1">
    <source>
        <dbReference type="Pfam" id="PF00899"/>
    </source>
</evidence>
<gene>
    <name evidence="2" type="ordered locus">CLOAM1487</name>
</gene>
<dbReference type="Pfam" id="PF00899">
    <property type="entry name" value="ThiF"/>
    <property type="match status" value="1"/>
</dbReference>